<feature type="domain" description="DnaJ homologue subfamily C GRV2/DNAJC13 N-terminal" evidence="2">
    <location>
        <begin position="713"/>
        <end position="808"/>
    </location>
</feature>
<dbReference type="InterPro" id="IPR044978">
    <property type="entry name" value="GRV2/DNAJC13"/>
</dbReference>
<reference evidence="3 4" key="1">
    <citation type="submission" date="2024-03" db="EMBL/GenBank/DDBJ databases">
        <title>The Acrasis kona genome and developmental transcriptomes reveal deep origins of eukaryotic multicellular pathways.</title>
        <authorList>
            <person name="Sheikh S."/>
            <person name="Fu C.-J."/>
            <person name="Brown M.W."/>
            <person name="Baldauf S.L."/>
        </authorList>
    </citation>
    <scope>NUCLEOTIDE SEQUENCE [LARGE SCALE GENOMIC DNA]</scope>
    <source>
        <strain evidence="3 4">ATCC MYA-3509</strain>
    </source>
</reference>
<accession>A0AAW2ZPK2</accession>
<evidence type="ECO:0000313" key="3">
    <source>
        <dbReference type="EMBL" id="KAL0491349.1"/>
    </source>
</evidence>
<dbReference type="PANTHER" id="PTHR36983:SF2">
    <property type="entry name" value="DNAJ HOMOLOG SUBFAMILY C MEMBER 13"/>
    <property type="match status" value="1"/>
</dbReference>
<sequence length="1662" mass="192086">MSNENLLGKYFVLQHAFIGKSKRIMNLTPKSVEVHDFTVQGAKSLKLEVDYSSITNISLDAKKKDDFTLQYKKTKVQKETFTSANRARLLSHLYRMSPPKDIKRFYATKLTKSNQRVDYELLITGASLIKKDVTTLKNKSTYDLMDVDRLYIVKNNTNTVCILYKNSSRIHHFINNDARQLCLALCNAVELLGVEKMQVEEVTEDSIVRLRERNTLLNELHLTSHSVDRIKQDEDSVLTRRRTLCFGQEYIIDKDTQTNLVHAVHKISDIFCLVRYPNDSKMFGIEYNNDHIYKYFSNDRENVLLDLIELYSRTGNIPLGTPSTGSQPFTTPSTPLTPSQQDNMLSMEINNAVLPVNIEPIWRGIREGGPNSNLSELPREEYAESLMKQLSHVDTLSDQDSMLVIGEFISSYAIAPTYIEKSHFRSITKLLIKIIEEGQGRRNHHIQMCLSAIHKTLFNKNVIEEAKDNKGLDYVIKCLFEISDTGVRFFSSLTLLELMSKHTKSDKAEIALQNYLIPKITAPESLRKLELLTFDQQFIMTINHTLKCFDRILKSKNNQEVYKTLILVCIQLRKQLYTLCRNQSISTMLICTSLLIHIMSADEQTISVVHGSAKVNSATLKEEMLMNGILIYHIHESLFCNCPLQRASSLRMADLLISFHQPAIKVIECMLPRPFVQDARLQDSQSTSNNKQPLNSPQSISLASPQSITGLVRKKQKAVQVVKRTDQWDLILERLHFPQTNARVIWNETTMQELRSELVHQIRALDQMKSRFPDRHHIWNHEEFKVNYPSLDSHFKIQFYYLDLLVNDEKMCKVDDACMLIKELYYKLIMMQSKPDQDIPVQIMIVKAMDRVAHHYLRSKNIAFPHLNNLIAHMTKLSMHMNVTKQVIILVGHLLDDDINMDAMHQGMIPSFMLHLRPTNDSDSDQDQIRMSVIQILASLCRFRMRNLKQGQILLPLPKVVTLLLSHPDYLHHIVLCMISNDVNVRNATANLLATLCCIAKDLLHSLHETGIYLYCFYKSATMTPAIARFLQSSCVDQNKEYLSQLLPDPLIKSLCDSNQSPESFCELFNSETMRPDLIWNESMRQHLHSQVNEWVNDKIESSSSFMDRYKVVYPDVENELYVAGYYLSTLLLPQHQLFVILNELHVLHQVIQQFNQITFVDPQSTSYELQADHLEVLLRVQLLLFEKINFKHDYDAIQQCLQIINNTSCSSTDSKWSQLILLSTKVLLRVMNSGNANQLVNQFSGHVIILSLLSRSYGSCEVNADPIQLEWFINTLMLLTYIVRLDVVRVSCLQDLSLPRILMHCIDSSNVDPQRSKIHELACELIKNFTTSDEDVFFLLKMWHYGMGYILLRTITMGQKDPFGDGQYALALLLAISQASRLYNDHVDFVKRDVEKMLPIPLCDSLQRPQDFVKMYDQDCCDPHLIWNAEMRCQLSLFIETHRNELKRLDYSDNKVQYDYLIYDYIKNEMVIANVFVRIYNESNGSFNILNASEYAFALLNFTNQESKSSHELDMVVMSIMLLLTKHAACLQLIEQLSSQPQHLQLMFDLLKNKTLSNAGYSHACFTLLKMCESNPKCFHFMCENLDYNLVPAMKYVMSTLTQSLNQSAQFSLESILNLIFMIVDRRYMLIDNLNTFGRHVGAAIDLLWRLQFRRFMSRPI</sequence>
<dbReference type="GO" id="GO:2000641">
    <property type="term" value="P:regulation of early endosome to late endosome transport"/>
    <property type="evidence" value="ECO:0007669"/>
    <property type="project" value="InterPro"/>
</dbReference>
<dbReference type="PANTHER" id="PTHR36983">
    <property type="entry name" value="DNAJ HOMOLOG SUBFAMILY C MEMBER 13"/>
    <property type="match status" value="1"/>
</dbReference>
<name>A0AAW2ZPK2_9EUKA</name>
<keyword evidence="4" id="KW-1185">Reference proteome</keyword>
<dbReference type="SUPFAM" id="SSF48371">
    <property type="entry name" value="ARM repeat"/>
    <property type="match status" value="1"/>
</dbReference>
<dbReference type="GO" id="GO:0006898">
    <property type="term" value="P:receptor-mediated endocytosis"/>
    <property type="evidence" value="ECO:0007669"/>
    <property type="project" value="TreeGrafter"/>
</dbReference>
<protein>
    <submittedName>
        <fullName evidence="3">DnaJ</fullName>
    </submittedName>
</protein>
<dbReference type="InterPro" id="IPR045802">
    <property type="entry name" value="GRV2/DNAJC13_N"/>
</dbReference>
<evidence type="ECO:0000313" key="4">
    <source>
        <dbReference type="Proteomes" id="UP001431209"/>
    </source>
</evidence>
<dbReference type="EMBL" id="JAOPGA020001789">
    <property type="protein sequence ID" value="KAL0491349.1"/>
    <property type="molecule type" value="Genomic_DNA"/>
</dbReference>
<dbReference type="Pfam" id="PF19432">
    <property type="entry name" value="RME-8_N"/>
    <property type="match status" value="2"/>
</dbReference>
<comment type="caution">
    <text evidence="3">The sequence shown here is derived from an EMBL/GenBank/DDBJ whole genome shotgun (WGS) entry which is preliminary data.</text>
</comment>
<dbReference type="InterPro" id="IPR016024">
    <property type="entry name" value="ARM-type_fold"/>
</dbReference>
<organism evidence="3 4">
    <name type="scientific">Acrasis kona</name>
    <dbReference type="NCBI Taxonomy" id="1008807"/>
    <lineage>
        <taxon>Eukaryota</taxon>
        <taxon>Discoba</taxon>
        <taxon>Heterolobosea</taxon>
        <taxon>Tetramitia</taxon>
        <taxon>Eutetramitia</taxon>
        <taxon>Acrasidae</taxon>
        <taxon>Acrasis</taxon>
    </lineage>
</organism>
<gene>
    <name evidence="3" type="ORF">AKO1_009899</name>
</gene>
<evidence type="ECO:0000259" key="2">
    <source>
        <dbReference type="Pfam" id="PF19432"/>
    </source>
</evidence>
<feature type="compositionally biased region" description="Polar residues" evidence="1">
    <location>
        <begin position="682"/>
        <end position="702"/>
    </location>
</feature>
<evidence type="ECO:0000256" key="1">
    <source>
        <dbReference type="SAM" id="MobiDB-lite"/>
    </source>
</evidence>
<feature type="region of interest" description="Disordered" evidence="1">
    <location>
        <begin position="680"/>
        <end position="702"/>
    </location>
</feature>
<dbReference type="GO" id="GO:0010008">
    <property type="term" value="C:endosome membrane"/>
    <property type="evidence" value="ECO:0007669"/>
    <property type="project" value="TreeGrafter"/>
</dbReference>
<feature type="domain" description="DnaJ homologue subfamily C GRV2/DNAJC13 N-terminal" evidence="2">
    <location>
        <begin position="10"/>
        <end position="316"/>
    </location>
</feature>
<dbReference type="Proteomes" id="UP001431209">
    <property type="component" value="Unassembled WGS sequence"/>
</dbReference>
<proteinExistence type="predicted"/>
<dbReference type="GO" id="GO:0007032">
    <property type="term" value="P:endosome organization"/>
    <property type="evidence" value="ECO:0007669"/>
    <property type="project" value="InterPro"/>
</dbReference>